<keyword evidence="13" id="KW-0408">Iron</keyword>
<keyword evidence="11" id="KW-0347">Helicase</keyword>
<dbReference type="Gene3D" id="3.90.320.10">
    <property type="match status" value="1"/>
</dbReference>
<evidence type="ECO:0000259" key="18">
    <source>
        <dbReference type="Pfam" id="PF08696"/>
    </source>
</evidence>
<organism evidence="20 21">
    <name type="scientific">Bugula neritina</name>
    <name type="common">Brown bryozoan</name>
    <name type="synonym">Sertularia neritina</name>
    <dbReference type="NCBI Taxonomy" id="10212"/>
    <lineage>
        <taxon>Eukaryota</taxon>
        <taxon>Metazoa</taxon>
        <taxon>Spiralia</taxon>
        <taxon>Lophotrochozoa</taxon>
        <taxon>Bryozoa</taxon>
        <taxon>Gymnolaemata</taxon>
        <taxon>Cheilostomatida</taxon>
        <taxon>Flustrina</taxon>
        <taxon>Buguloidea</taxon>
        <taxon>Bugulidae</taxon>
        <taxon>Bugula</taxon>
    </lineage>
</organism>
<keyword evidence="8" id="KW-0479">Metal-binding</keyword>
<dbReference type="EC" id="3.6.4.12" evidence="4"/>
<evidence type="ECO:0000256" key="1">
    <source>
        <dbReference type="ARBA" id="ARBA00001966"/>
    </source>
</evidence>
<dbReference type="InterPro" id="IPR026851">
    <property type="entry name" value="Dna2/JHS1_DEXXQ-box"/>
</dbReference>
<evidence type="ECO:0000256" key="16">
    <source>
        <dbReference type="ARBA" id="ARBA00023268"/>
    </source>
</evidence>
<dbReference type="GO" id="GO:0051539">
    <property type="term" value="F:4 iron, 4 sulfur cluster binding"/>
    <property type="evidence" value="ECO:0007669"/>
    <property type="project" value="UniProtKB-KW"/>
</dbReference>
<evidence type="ECO:0000256" key="6">
    <source>
        <dbReference type="ARBA" id="ARBA00022705"/>
    </source>
</evidence>
<keyword evidence="21" id="KW-1185">Reference proteome</keyword>
<evidence type="ECO:0000256" key="8">
    <source>
        <dbReference type="ARBA" id="ARBA00022723"/>
    </source>
</evidence>
<dbReference type="Pfam" id="PF08696">
    <property type="entry name" value="Dna2"/>
    <property type="match status" value="1"/>
</dbReference>
<keyword evidence="15" id="KW-0539">Nucleus</keyword>
<evidence type="ECO:0000313" key="20">
    <source>
        <dbReference type="EMBL" id="KAF6024175.1"/>
    </source>
</evidence>
<evidence type="ECO:0000256" key="13">
    <source>
        <dbReference type="ARBA" id="ARBA00023004"/>
    </source>
</evidence>
<dbReference type="GO" id="GO:0006260">
    <property type="term" value="P:DNA replication"/>
    <property type="evidence" value="ECO:0007669"/>
    <property type="project" value="UniProtKB-KW"/>
</dbReference>
<evidence type="ECO:0000256" key="3">
    <source>
        <dbReference type="ARBA" id="ARBA00007913"/>
    </source>
</evidence>
<keyword evidence="7" id="KW-0540">Nuclease</keyword>
<comment type="catalytic activity">
    <reaction evidence="17">
        <text>ATP + H2O = ADP + phosphate + H(+)</text>
        <dbReference type="Rhea" id="RHEA:13065"/>
        <dbReference type="ChEBI" id="CHEBI:15377"/>
        <dbReference type="ChEBI" id="CHEBI:15378"/>
        <dbReference type="ChEBI" id="CHEBI:30616"/>
        <dbReference type="ChEBI" id="CHEBI:43474"/>
        <dbReference type="ChEBI" id="CHEBI:456216"/>
        <dbReference type="EC" id="3.6.4.12"/>
    </reaction>
</comment>
<evidence type="ECO:0000313" key="21">
    <source>
        <dbReference type="Proteomes" id="UP000593567"/>
    </source>
</evidence>
<dbReference type="EMBL" id="VXIV02002609">
    <property type="protein sequence ID" value="KAF6024175.1"/>
    <property type="molecule type" value="Genomic_DNA"/>
</dbReference>
<dbReference type="GO" id="GO:0004518">
    <property type="term" value="F:nuclease activity"/>
    <property type="evidence" value="ECO:0007669"/>
    <property type="project" value="UniProtKB-KW"/>
</dbReference>
<name>A0A7J7JDK8_BUGNE</name>
<keyword evidence="16" id="KW-0511">Multifunctional enzyme</keyword>
<protein>
    <recommendedName>
        <fullName evidence="4">DNA helicase</fullName>
        <ecNumber evidence="4">3.6.4.12</ecNumber>
    </recommendedName>
</protein>
<dbReference type="InterPro" id="IPR041677">
    <property type="entry name" value="DNA2/NAM7_AAA_11"/>
</dbReference>
<sequence>MQTVFWIKRTATSGSSPSTKLHKVVEPKLTELKGDELWKAVVAQRKKPKSLAKQFDNLDQENLNGSSEFDDFESKLITKQVVHSFPNDKVIKRHSEPGKKEVEDYLQKIKDKIPEVIPAEPVVDATPIFRPKAKIVIKKKKSDCEFNNENTVKSGLLTSTPTKLNSPNVVIVDHSLDLFSDNSLLEEGTEENLSSALCEDYGRHVVVDCSVGDDNTVMLLKDMNGQTKTCELKGFWADASIKVGDVVNIFGEFDSNGYICIDMTQNNIMVVNPDYLVSGSIVASATTCVRRSVLANRYRGYDAGNKYMLFGSILHEIFQKVLVSDIKDPVEIRQLAESIAHTSSYAHDMYSIEMTEKSLMDGINEYLPPISQFLVKHVGPQAKDKIKILEVKDIEETIWSPRFGMKGKIDVTAECSINGADSRQIPLELKTGRPSYSAEHKGQVTIYSLMLSEKEQGRATLEGVQPGLLAYLKDGSMQHISHSGPAIKGLVNLRNELCHGLLRGITPAPNSQEFLVEPLPEPICQSRLCESCPHLITCSLHQQVFKDFNAPSGHIMEKLVPETLAHLTESHLEYFSKWSKLLLLESSLEAKWKSLRDLWTKSIKQRLASGLCRNGLSLTETVKLNGRYRIVLESSTTITLACKLCAGDLVVVSEGNSKVVIETTASILEIKGRHVTLLTDRDLSSKHSYCIDKYDAYTGDGAGFTNLARLMENTPESAKLRSIIIDGRVGEFDEFLDHELEDKVEKLTESLNSKQKLAVHQGLLCRDYLIIKGYPGTGKTSTIAMLVECLRAQGLSVIVTSYTNSAVDNILLKLKQRNIEFIRLGRSSKVHAALSTHTSEYLSKDICTVDELTSFYKGYHVVGTTCLGVNHPMLIRRKFNVCILDEASQVQQPVSLGPLFYASRFILVGDSCQLPPLISPTMPSVWEWKKHCWISWTEMKRL</sequence>
<dbReference type="GO" id="GO:0005524">
    <property type="term" value="F:ATP binding"/>
    <property type="evidence" value="ECO:0007669"/>
    <property type="project" value="UniProtKB-KW"/>
</dbReference>
<dbReference type="GO" id="GO:0017116">
    <property type="term" value="F:single-stranded DNA helicase activity"/>
    <property type="evidence" value="ECO:0007669"/>
    <property type="project" value="InterPro"/>
</dbReference>
<keyword evidence="12" id="KW-0067">ATP-binding</keyword>
<dbReference type="Gene3D" id="3.40.50.300">
    <property type="entry name" value="P-loop containing nucleotide triphosphate hydrolases"/>
    <property type="match status" value="1"/>
</dbReference>
<evidence type="ECO:0000256" key="7">
    <source>
        <dbReference type="ARBA" id="ARBA00022722"/>
    </source>
</evidence>
<accession>A0A7J7JDK8</accession>
<proteinExistence type="inferred from homology"/>
<evidence type="ECO:0000256" key="4">
    <source>
        <dbReference type="ARBA" id="ARBA00012551"/>
    </source>
</evidence>
<dbReference type="PANTHER" id="PTHR36531:SF6">
    <property type="entry name" value="DNA REPLICATION ATP-DEPENDENT HELICASE_NUCLEASE DNA2"/>
    <property type="match status" value="1"/>
</dbReference>
<evidence type="ECO:0000256" key="2">
    <source>
        <dbReference type="ARBA" id="ARBA00004123"/>
    </source>
</evidence>
<dbReference type="AlphaFoldDB" id="A0A7J7JDK8"/>
<gene>
    <name evidence="20" type="ORF">EB796_017506</name>
</gene>
<evidence type="ECO:0000256" key="10">
    <source>
        <dbReference type="ARBA" id="ARBA00022801"/>
    </source>
</evidence>
<keyword evidence="9" id="KW-0547">Nucleotide-binding</keyword>
<dbReference type="GO" id="GO:0005634">
    <property type="term" value="C:nucleus"/>
    <property type="evidence" value="ECO:0007669"/>
    <property type="project" value="UniProtKB-SubCell"/>
</dbReference>
<evidence type="ECO:0000256" key="12">
    <source>
        <dbReference type="ARBA" id="ARBA00022840"/>
    </source>
</evidence>
<evidence type="ECO:0000256" key="5">
    <source>
        <dbReference type="ARBA" id="ARBA00022485"/>
    </source>
</evidence>
<dbReference type="Proteomes" id="UP000593567">
    <property type="component" value="Unassembled WGS sequence"/>
</dbReference>
<comment type="subcellular location">
    <subcellularLocation>
        <location evidence="2">Nucleus</location>
    </subcellularLocation>
</comment>
<dbReference type="InterPro" id="IPR014808">
    <property type="entry name" value="DNA_replication_fac_Dna2_N"/>
</dbReference>
<feature type="domain" description="DNA2/NAM7 helicase helicase" evidence="19">
    <location>
        <begin position="854"/>
        <end position="918"/>
    </location>
</feature>
<keyword evidence="14" id="KW-0411">Iron-sulfur</keyword>
<evidence type="ECO:0000256" key="9">
    <source>
        <dbReference type="ARBA" id="ARBA00022741"/>
    </source>
</evidence>
<dbReference type="PANTHER" id="PTHR36531">
    <property type="entry name" value="CRISPR-ASSOCIATED EXONUCLEASE CAS4"/>
    <property type="match status" value="1"/>
</dbReference>
<comment type="caution">
    <text evidence="20">The sequence shown here is derived from an EMBL/GenBank/DDBJ whole genome shotgun (WGS) entry which is preliminary data.</text>
</comment>
<feature type="domain" description="DNA replication factor Dna2 N-terminal" evidence="18">
    <location>
        <begin position="222"/>
        <end position="414"/>
    </location>
</feature>
<dbReference type="CDD" id="cd18041">
    <property type="entry name" value="DEXXQc_DNA2"/>
    <property type="match status" value="1"/>
</dbReference>
<evidence type="ECO:0000256" key="15">
    <source>
        <dbReference type="ARBA" id="ARBA00023242"/>
    </source>
</evidence>
<dbReference type="InterPro" id="IPR051827">
    <property type="entry name" value="Cas4_exonuclease"/>
</dbReference>
<dbReference type="OrthoDB" id="306218at2759"/>
<keyword evidence="6" id="KW-0235">DNA replication</keyword>
<dbReference type="Pfam" id="PF13086">
    <property type="entry name" value="AAA_11"/>
    <property type="match status" value="2"/>
</dbReference>
<keyword evidence="10" id="KW-0378">Hydrolase</keyword>
<dbReference type="CDD" id="cd22318">
    <property type="entry name" value="DNA2_N-like"/>
    <property type="match status" value="1"/>
</dbReference>
<evidence type="ECO:0000256" key="11">
    <source>
        <dbReference type="ARBA" id="ARBA00022806"/>
    </source>
</evidence>
<feature type="domain" description="DNA2/NAM7 helicase helicase" evidence="19">
    <location>
        <begin position="751"/>
        <end position="847"/>
    </location>
</feature>
<keyword evidence="5" id="KW-0004">4Fe-4S</keyword>
<reference evidence="20" key="1">
    <citation type="submission" date="2020-06" db="EMBL/GenBank/DDBJ databases">
        <title>Draft genome of Bugula neritina, a colonial animal packing powerful symbionts and potential medicines.</title>
        <authorList>
            <person name="Rayko M."/>
        </authorList>
    </citation>
    <scope>NUCLEOTIDE SEQUENCE [LARGE SCALE GENOMIC DNA]</scope>
    <source>
        <strain evidence="20">Kwan_BN1</strain>
    </source>
</reference>
<dbReference type="SUPFAM" id="SSF52540">
    <property type="entry name" value="P-loop containing nucleoside triphosphate hydrolases"/>
    <property type="match status" value="1"/>
</dbReference>
<comment type="cofactor">
    <cofactor evidence="1">
        <name>[4Fe-4S] cluster</name>
        <dbReference type="ChEBI" id="CHEBI:49883"/>
    </cofactor>
</comment>
<dbReference type="GO" id="GO:0016787">
    <property type="term" value="F:hydrolase activity"/>
    <property type="evidence" value="ECO:0007669"/>
    <property type="project" value="UniProtKB-KW"/>
</dbReference>
<dbReference type="GO" id="GO:0046872">
    <property type="term" value="F:metal ion binding"/>
    <property type="evidence" value="ECO:0007669"/>
    <property type="project" value="UniProtKB-KW"/>
</dbReference>
<evidence type="ECO:0000256" key="14">
    <source>
        <dbReference type="ARBA" id="ARBA00023014"/>
    </source>
</evidence>
<evidence type="ECO:0000256" key="17">
    <source>
        <dbReference type="ARBA" id="ARBA00047995"/>
    </source>
</evidence>
<evidence type="ECO:0000259" key="19">
    <source>
        <dbReference type="Pfam" id="PF13086"/>
    </source>
</evidence>
<comment type="similarity">
    <text evidence="3">Belongs to the DNA2/NAM7 helicase family.</text>
</comment>
<dbReference type="InterPro" id="IPR027417">
    <property type="entry name" value="P-loop_NTPase"/>
</dbReference>
<dbReference type="InterPro" id="IPR011604">
    <property type="entry name" value="PDDEXK-like_dom_sf"/>
</dbReference>